<keyword evidence="7" id="KW-0687">Ribonucleoprotein</keyword>
<comment type="subcellular location">
    <subcellularLocation>
        <location evidence="1">Plastid</location>
    </subcellularLocation>
</comment>
<keyword evidence="4" id="KW-0699">rRNA-binding</keyword>
<reference evidence="8" key="1">
    <citation type="submission" date="2015-08" db="EMBL/GenBank/DDBJ databases">
        <authorList>
            <person name="Babu N.S."/>
            <person name="Beckwith C.J."/>
            <person name="Beseler K.G."/>
            <person name="Brison A."/>
            <person name="Carone J.V."/>
            <person name="Caskin T.P."/>
            <person name="Diamond M."/>
            <person name="Durham M.E."/>
            <person name="Foxe J.M."/>
            <person name="Go M."/>
            <person name="Henderson B.A."/>
            <person name="Jones I.B."/>
            <person name="McGettigan J.A."/>
            <person name="Micheletti S.J."/>
            <person name="Nasrallah M.E."/>
            <person name="Ortiz D."/>
            <person name="Piller C.R."/>
            <person name="Privatt S.R."/>
            <person name="Schneider S.L."/>
            <person name="Sharp S."/>
            <person name="Smith T.C."/>
            <person name="Stanton J.D."/>
            <person name="Ullery H.E."/>
            <person name="Wilson R.J."/>
            <person name="Serrano M.G."/>
            <person name="Buck G."/>
            <person name="Lee V."/>
            <person name="Wang Y."/>
            <person name="Carvalho R."/>
            <person name="Voegtly L."/>
            <person name="Shi R."/>
            <person name="Duckworth R."/>
            <person name="Johnson A."/>
            <person name="Loviza R."/>
            <person name="Walstead R."/>
            <person name="Shah Z."/>
            <person name="Kiflezghi M."/>
            <person name="Wade K."/>
            <person name="Ball S.L."/>
            <person name="Bradley K.W."/>
            <person name="Asai D.J."/>
            <person name="Bowman C.A."/>
            <person name="Russell D.A."/>
            <person name="Pope W.H."/>
            <person name="Jacobs-Sera D."/>
            <person name="Hendrix R.W."/>
            <person name="Hatfull G.F."/>
        </authorList>
    </citation>
    <scope>NUCLEOTIDE SEQUENCE</scope>
</reference>
<dbReference type="InterPro" id="IPR028909">
    <property type="entry name" value="bL21-like"/>
</dbReference>
<dbReference type="HAMAP" id="MF_01363">
    <property type="entry name" value="Ribosomal_bL21"/>
    <property type="match status" value="1"/>
</dbReference>
<keyword evidence="6" id="KW-0689">Ribosomal protein</keyword>
<protein>
    <recommendedName>
        <fullName evidence="9">50S ribosomal protein L21, chloroplastic</fullName>
    </recommendedName>
</protein>
<comment type="similarity">
    <text evidence="2">Belongs to the bacterial ribosomal protein bL21 family.</text>
</comment>
<dbReference type="GO" id="GO:0003735">
    <property type="term" value="F:structural constituent of ribosome"/>
    <property type="evidence" value="ECO:0007669"/>
    <property type="project" value="InterPro"/>
</dbReference>
<keyword evidence="3" id="KW-0934">Plastid</keyword>
<evidence type="ECO:0000256" key="7">
    <source>
        <dbReference type="ARBA" id="ARBA00023274"/>
    </source>
</evidence>
<dbReference type="AlphaFoldDB" id="A0A1D2A279"/>
<evidence type="ECO:0000256" key="6">
    <source>
        <dbReference type="ARBA" id="ARBA00022980"/>
    </source>
</evidence>
<dbReference type="SUPFAM" id="SSF141091">
    <property type="entry name" value="L21p-like"/>
    <property type="match status" value="1"/>
</dbReference>
<dbReference type="GO" id="GO:0009536">
    <property type="term" value="C:plastid"/>
    <property type="evidence" value="ECO:0007669"/>
    <property type="project" value="UniProtKB-SubCell"/>
</dbReference>
<evidence type="ECO:0000256" key="3">
    <source>
        <dbReference type="ARBA" id="ARBA00022640"/>
    </source>
</evidence>
<dbReference type="GO" id="GO:0019843">
    <property type="term" value="F:rRNA binding"/>
    <property type="evidence" value="ECO:0007669"/>
    <property type="project" value="UniProtKB-KW"/>
</dbReference>
<dbReference type="PANTHER" id="PTHR21349">
    <property type="entry name" value="50S RIBOSOMAL PROTEIN L21"/>
    <property type="match status" value="1"/>
</dbReference>
<proteinExistence type="inferred from homology"/>
<accession>A0A1D2A279</accession>
<evidence type="ECO:0000256" key="2">
    <source>
        <dbReference type="ARBA" id="ARBA00008563"/>
    </source>
</evidence>
<evidence type="ECO:0000313" key="8">
    <source>
        <dbReference type="EMBL" id="JAT73181.1"/>
    </source>
</evidence>
<dbReference type="PROSITE" id="PS01169">
    <property type="entry name" value="RIBOSOMAL_L21"/>
    <property type="match status" value="1"/>
</dbReference>
<dbReference type="NCBIfam" id="TIGR00061">
    <property type="entry name" value="L21"/>
    <property type="match status" value="1"/>
</dbReference>
<dbReference type="InterPro" id="IPR036164">
    <property type="entry name" value="bL21-like_sf"/>
</dbReference>
<keyword evidence="5" id="KW-0694">RNA-binding</keyword>
<dbReference type="GO" id="GO:0005762">
    <property type="term" value="C:mitochondrial large ribosomal subunit"/>
    <property type="evidence" value="ECO:0007669"/>
    <property type="project" value="TreeGrafter"/>
</dbReference>
<name>A0A1D2A279_AUXPR</name>
<dbReference type="PANTHER" id="PTHR21349:SF7">
    <property type="entry name" value="LARGE RIBOSOMAL SUBUNIT PROTEIN BL21C"/>
    <property type="match status" value="1"/>
</dbReference>
<evidence type="ECO:0000256" key="4">
    <source>
        <dbReference type="ARBA" id="ARBA00022730"/>
    </source>
</evidence>
<dbReference type="InterPro" id="IPR001787">
    <property type="entry name" value="Ribosomal_bL21"/>
</dbReference>
<dbReference type="EMBL" id="GDKF01005441">
    <property type="protein sequence ID" value="JAT73181.1"/>
    <property type="molecule type" value="Transcribed_RNA"/>
</dbReference>
<dbReference type="InterPro" id="IPR018258">
    <property type="entry name" value="Ribosomal_bL21_CS"/>
</dbReference>
<dbReference type="Pfam" id="PF00829">
    <property type="entry name" value="Ribosomal_L21p"/>
    <property type="match status" value="1"/>
</dbReference>
<dbReference type="GO" id="GO:0006412">
    <property type="term" value="P:translation"/>
    <property type="evidence" value="ECO:0007669"/>
    <property type="project" value="InterPro"/>
</dbReference>
<organism evidence="8">
    <name type="scientific">Auxenochlorella protothecoides</name>
    <name type="common">Green microalga</name>
    <name type="synonym">Chlorella protothecoides</name>
    <dbReference type="NCBI Taxonomy" id="3075"/>
    <lineage>
        <taxon>Eukaryota</taxon>
        <taxon>Viridiplantae</taxon>
        <taxon>Chlorophyta</taxon>
        <taxon>core chlorophytes</taxon>
        <taxon>Trebouxiophyceae</taxon>
        <taxon>Chlorellales</taxon>
        <taxon>Chlorellaceae</taxon>
        <taxon>Auxenochlorella</taxon>
    </lineage>
</organism>
<feature type="non-terminal residue" evidence="8">
    <location>
        <position position="1"/>
    </location>
</feature>
<evidence type="ECO:0000256" key="1">
    <source>
        <dbReference type="ARBA" id="ARBA00004474"/>
    </source>
</evidence>
<evidence type="ECO:0000256" key="5">
    <source>
        <dbReference type="ARBA" id="ARBA00022884"/>
    </source>
</evidence>
<gene>
    <name evidence="8" type="ORF">g.2346</name>
</gene>
<evidence type="ECO:0008006" key="9">
    <source>
        <dbReference type="Google" id="ProtNLM"/>
    </source>
</evidence>
<sequence>VDIMAAAMSTSACTASTKWCSTRLRVSQPFKAGCIAPPRTHHTAPRSTGSQLTCRAAAAEAVQEATSDRDDSQVPSYAQNVPASYTVVDIGGHQMIVEKGRWYEVNRLEAAPGSTIRLGRVLAHKANGDIRFGTPYLEDVAVHAKVLDHMQGEKITVFKYKPKKHYRRTNGHRQQLTRFMVTEVLEGQEAGEAPVAVVDENPAAATEEAA</sequence>